<proteinExistence type="inferred from homology"/>
<gene>
    <name evidence="4" type="ORF">RIF25_02415</name>
</gene>
<dbReference type="GO" id="GO:0005737">
    <property type="term" value="C:cytoplasm"/>
    <property type="evidence" value="ECO:0007669"/>
    <property type="project" value="UniProtKB-SubCell"/>
</dbReference>
<dbReference type="AlphaFoldDB" id="A0AAE4FP49"/>
<dbReference type="SUPFAM" id="SSF52972">
    <property type="entry name" value="ITPase-like"/>
    <property type="match status" value="1"/>
</dbReference>
<dbReference type="EMBL" id="JAVMIP010000002">
    <property type="protein sequence ID" value="MDS3859653.1"/>
    <property type="molecule type" value="Genomic_DNA"/>
</dbReference>
<dbReference type="PANTHER" id="PTHR43213">
    <property type="entry name" value="BIFUNCTIONAL DTTP/UTP PYROPHOSPHATASE/METHYLTRANSFERASE PROTEIN-RELATED"/>
    <property type="match status" value="1"/>
</dbReference>
<comment type="caution">
    <text evidence="4">The sequence shown here is derived from an EMBL/GenBank/DDBJ whole genome shotgun (WGS) entry which is preliminary data.</text>
</comment>
<evidence type="ECO:0000256" key="3">
    <source>
        <dbReference type="HAMAP-Rule" id="MF_00528"/>
    </source>
</evidence>
<dbReference type="RefSeq" id="WP_322876962.1">
    <property type="nucleotide sequence ID" value="NZ_JAVMIP010000002.1"/>
</dbReference>
<keyword evidence="3" id="KW-0546">Nucleotide metabolism</keyword>
<dbReference type="PIRSF" id="PIRSF006305">
    <property type="entry name" value="Maf"/>
    <property type="match status" value="1"/>
</dbReference>
<evidence type="ECO:0000313" key="4">
    <source>
        <dbReference type="EMBL" id="MDS3859653.1"/>
    </source>
</evidence>
<comment type="function">
    <text evidence="3">Nucleoside triphosphate pyrophosphatase. May have a dual role in cell division arrest and in preventing the incorporation of modified nucleotides into cellular nucleic acids.</text>
</comment>
<dbReference type="InterPro" id="IPR029001">
    <property type="entry name" value="ITPase-like_fam"/>
</dbReference>
<dbReference type="GO" id="GO:0047429">
    <property type="term" value="F:nucleoside triphosphate diphosphatase activity"/>
    <property type="evidence" value="ECO:0007669"/>
    <property type="project" value="UniProtKB-EC"/>
</dbReference>
<comment type="subcellular location">
    <subcellularLocation>
        <location evidence="3">Cytoplasm</location>
    </subcellularLocation>
</comment>
<keyword evidence="2 3" id="KW-0378">Hydrolase</keyword>
<dbReference type="PANTHER" id="PTHR43213:SF5">
    <property type="entry name" value="BIFUNCTIONAL DTTP_UTP PYROPHOSPHATASE_METHYLTRANSFERASE PROTEIN-RELATED"/>
    <property type="match status" value="1"/>
</dbReference>
<protein>
    <recommendedName>
        <fullName evidence="3">Nucleoside triphosphate pyrophosphatase</fullName>
        <ecNumber evidence="3">3.6.1.9</ecNumber>
    </recommendedName>
    <alternativeName>
        <fullName evidence="3">Nucleotide pyrophosphatase</fullName>
        <shortName evidence="3">Nucleotide PPase</shortName>
    </alternativeName>
</protein>
<dbReference type="GO" id="GO:0009117">
    <property type="term" value="P:nucleotide metabolic process"/>
    <property type="evidence" value="ECO:0007669"/>
    <property type="project" value="UniProtKB-KW"/>
</dbReference>
<dbReference type="Pfam" id="PF02545">
    <property type="entry name" value="Maf"/>
    <property type="match status" value="1"/>
</dbReference>
<keyword evidence="5" id="KW-1185">Reference proteome</keyword>
<accession>A0AAE4FP49</accession>
<comment type="catalytic activity">
    <reaction evidence="3">
        <text>a ribonucleoside 5'-triphosphate + H2O = a ribonucleoside 5'-phosphate + diphosphate + H(+)</text>
        <dbReference type="Rhea" id="RHEA:23996"/>
        <dbReference type="ChEBI" id="CHEBI:15377"/>
        <dbReference type="ChEBI" id="CHEBI:15378"/>
        <dbReference type="ChEBI" id="CHEBI:33019"/>
        <dbReference type="ChEBI" id="CHEBI:58043"/>
        <dbReference type="ChEBI" id="CHEBI:61557"/>
        <dbReference type="EC" id="3.6.1.9"/>
    </reaction>
</comment>
<comment type="similarity">
    <text evidence="3">Belongs to the Maf family.</text>
</comment>
<name>A0AAE4FP49_9CYAN</name>
<comment type="catalytic activity">
    <reaction evidence="3">
        <text>a 2'-deoxyribonucleoside 5'-triphosphate + H2O = a 2'-deoxyribonucleoside 5'-phosphate + diphosphate + H(+)</text>
        <dbReference type="Rhea" id="RHEA:44644"/>
        <dbReference type="ChEBI" id="CHEBI:15377"/>
        <dbReference type="ChEBI" id="CHEBI:15378"/>
        <dbReference type="ChEBI" id="CHEBI:33019"/>
        <dbReference type="ChEBI" id="CHEBI:61560"/>
        <dbReference type="ChEBI" id="CHEBI:65317"/>
        <dbReference type="EC" id="3.6.1.9"/>
    </reaction>
</comment>
<comment type="caution">
    <text evidence="3">Lacks conserved residue(s) required for the propagation of feature annotation.</text>
</comment>
<keyword evidence="3" id="KW-0963">Cytoplasm</keyword>
<evidence type="ECO:0000313" key="5">
    <source>
        <dbReference type="Proteomes" id="UP001268256"/>
    </source>
</evidence>
<dbReference type="InterPro" id="IPR003697">
    <property type="entry name" value="Maf-like"/>
</dbReference>
<dbReference type="Gene3D" id="3.90.950.10">
    <property type="match status" value="1"/>
</dbReference>
<dbReference type="Proteomes" id="UP001268256">
    <property type="component" value="Unassembled WGS sequence"/>
</dbReference>
<reference evidence="5" key="1">
    <citation type="submission" date="2023-07" db="EMBL/GenBank/DDBJ databases">
        <authorList>
            <person name="Luz R."/>
            <person name="Cordeiro R."/>
            <person name="Fonseca A."/>
            <person name="Goncalves V."/>
        </authorList>
    </citation>
    <scope>NUCLEOTIDE SEQUENCE [LARGE SCALE GENOMIC DNA]</scope>
    <source>
        <strain evidence="5">BACA0444</strain>
    </source>
</reference>
<feature type="active site" description="Proton acceptor" evidence="3">
    <location>
        <position position="70"/>
    </location>
</feature>
<dbReference type="CDD" id="cd00555">
    <property type="entry name" value="Maf"/>
    <property type="match status" value="1"/>
</dbReference>
<comment type="cofactor">
    <cofactor evidence="1 3">
        <name>a divalent metal cation</name>
        <dbReference type="ChEBI" id="CHEBI:60240"/>
    </cofactor>
</comment>
<dbReference type="HAMAP" id="MF_00528">
    <property type="entry name" value="Maf"/>
    <property type="match status" value="1"/>
</dbReference>
<dbReference type="NCBIfam" id="TIGR00172">
    <property type="entry name" value="maf"/>
    <property type="match status" value="1"/>
</dbReference>
<dbReference type="EC" id="3.6.1.9" evidence="3"/>
<evidence type="ECO:0000256" key="2">
    <source>
        <dbReference type="ARBA" id="ARBA00022801"/>
    </source>
</evidence>
<organism evidence="4 5">
    <name type="scientific">Pseudocalidococcus azoricus BACA0444</name>
    <dbReference type="NCBI Taxonomy" id="2918990"/>
    <lineage>
        <taxon>Bacteria</taxon>
        <taxon>Bacillati</taxon>
        <taxon>Cyanobacteriota</taxon>
        <taxon>Cyanophyceae</taxon>
        <taxon>Acaryochloridales</taxon>
        <taxon>Thermosynechococcaceae</taxon>
        <taxon>Pseudocalidococcus</taxon>
        <taxon>Pseudocalidococcus azoricus</taxon>
    </lineage>
</organism>
<evidence type="ECO:0000256" key="1">
    <source>
        <dbReference type="ARBA" id="ARBA00001968"/>
    </source>
</evidence>
<sequence>MPTLILASASPARRQLLASVGILAQVQVSHVDETAFDHGDPQRLVQVLAQAKAAVIAQRLETPALVLGCDSVLVLEGEVYGKPQDAAEAILRWHQMRGKTGQLFTGHALLDSYQQKSLVNVDCTDVTFAPVSDAEIVAYVESGEPLACAGCFALDGRGGLFVSEIKGNPSNVIGLSLPLLRRMLQELGYQVTDFWQS</sequence>